<dbReference type="GO" id="GO:0005829">
    <property type="term" value="C:cytosol"/>
    <property type="evidence" value="ECO:0007669"/>
    <property type="project" value="TreeGrafter"/>
</dbReference>
<evidence type="ECO:0000256" key="6">
    <source>
        <dbReference type="RuleBase" id="RU361277"/>
    </source>
</evidence>
<dbReference type="InterPro" id="IPR013154">
    <property type="entry name" value="ADH-like_N"/>
</dbReference>
<dbReference type="GO" id="GO:0046294">
    <property type="term" value="P:formaldehyde catabolic process"/>
    <property type="evidence" value="ECO:0007669"/>
    <property type="project" value="TreeGrafter"/>
</dbReference>
<dbReference type="Pfam" id="PF08240">
    <property type="entry name" value="ADH_N"/>
    <property type="match status" value="1"/>
</dbReference>
<dbReference type="Pfam" id="PF00107">
    <property type="entry name" value="ADH_zinc_N"/>
    <property type="match status" value="1"/>
</dbReference>
<evidence type="ECO:0000256" key="3">
    <source>
        <dbReference type="ARBA" id="ARBA00022833"/>
    </source>
</evidence>
<gene>
    <name evidence="8" type="ORF">PN925_003650</name>
</gene>
<dbReference type="SUPFAM" id="SSF51735">
    <property type="entry name" value="NAD(P)-binding Rossmann-fold domains"/>
    <property type="match status" value="1"/>
</dbReference>
<evidence type="ECO:0000256" key="1">
    <source>
        <dbReference type="ARBA" id="ARBA00001947"/>
    </source>
</evidence>
<keyword evidence="5" id="KW-0520">NAD</keyword>
<dbReference type="Gene3D" id="3.40.50.720">
    <property type="entry name" value="NAD(P)-binding Rossmann-like Domain"/>
    <property type="match status" value="1"/>
</dbReference>
<dbReference type="EMBL" id="ABKJEP030000077">
    <property type="protein sequence ID" value="EMO9458239.1"/>
    <property type="molecule type" value="Genomic_DNA"/>
</dbReference>
<reference evidence="8" key="1">
    <citation type="submission" date="2024-02" db="EMBL/GenBank/DDBJ databases">
        <authorList>
            <consortium name="Clinical and Environmental Microbiology Branch: Whole genome sequencing antimicrobial resistance pathogens in the healthcare setting"/>
        </authorList>
    </citation>
    <scope>NUCLEOTIDE SEQUENCE</scope>
    <source>
        <strain evidence="8">2023KU-00017</strain>
    </source>
</reference>
<evidence type="ECO:0000256" key="5">
    <source>
        <dbReference type="ARBA" id="ARBA00023027"/>
    </source>
</evidence>
<organism evidence="8">
    <name type="scientific">Morganella morganii</name>
    <name type="common">Proteus morganii</name>
    <dbReference type="NCBI Taxonomy" id="582"/>
    <lineage>
        <taxon>Bacteria</taxon>
        <taxon>Pseudomonadati</taxon>
        <taxon>Pseudomonadota</taxon>
        <taxon>Gammaproteobacteria</taxon>
        <taxon>Enterobacterales</taxon>
        <taxon>Morganellaceae</taxon>
        <taxon>Morganella</taxon>
    </lineage>
</organism>
<dbReference type="SUPFAM" id="SSF50129">
    <property type="entry name" value="GroES-like"/>
    <property type="match status" value="1"/>
</dbReference>
<comment type="similarity">
    <text evidence="6">Belongs to the zinc-containing alcohol dehydrogenase family.</text>
</comment>
<accession>A0AAI9HV67</accession>
<keyword evidence="4" id="KW-0560">Oxidoreductase</keyword>
<dbReference type="PROSITE" id="PS00059">
    <property type="entry name" value="ADH_ZINC"/>
    <property type="match status" value="1"/>
</dbReference>
<dbReference type="SMART" id="SM00829">
    <property type="entry name" value="PKS_ER"/>
    <property type="match status" value="1"/>
</dbReference>
<dbReference type="InterPro" id="IPR011032">
    <property type="entry name" value="GroES-like_sf"/>
</dbReference>
<proteinExistence type="inferred from homology"/>
<keyword evidence="2 6" id="KW-0479">Metal-binding</keyword>
<dbReference type="PANTHER" id="PTHR43880">
    <property type="entry name" value="ALCOHOL DEHYDROGENASE"/>
    <property type="match status" value="1"/>
</dbReference>
<evidence type="ECO:0000256" key="2">
    <source>
        <dbReference type="ARBA" id="ARBA00022723"/>
    </source>
</evidence>
<evidence type="ECO:0000313" key="8">
    <source>
        <dbReference type="EMBL" id="EMO9458239.1"/>
    </source>
</evidence>
<dbReference type="InterPro" id="IPR013149">
    <property type="entry name" value="ADH-like_C"/>
</dbReference>
<evidence type="ECO:0000256" key="4">
    <source>
        <dbReference type="ARBA" id="ARBA00023002"/>
    </source>
</evidence>
<dbReference type="GO" id="GO:0051903">
    <property type="term" value="F:S-(hydroxymethyl)glutathione dehydrogenase [NAD(P)+] activity"/>
    <property type="evidence" value="ECO:0007669"/>
    <property type="project" value="TreeGrafter"/>
</dbReference>
<sequence length="365" mass="38182">MKTRAAVHYTDTPLLALSELTLDEPQDNEVLVHITATGICHTDIAVINDQIPVPSPVVPGHEGAGVVLRTGKKVTHVQPGDHVVLTLASCGHCHPCTTGRPTYCAEHQALNWQAARADGSVSLRDGSHAVHSHFFGQSSFSQYVVADASGVIKVPADAPLRFLGPFACGFMTGAGAVLNSLSPEAGSSLAVFGTGAVGMAAIMAARIAGCEPVIAVDINNERLSAAADAGATHCINPAETDLMTEINRITQGRGVNYSVESAGHPGVMKNAVQVLAEQGSCVLTGVVAADAVLPVDIMHLIRGRTVKGSIMGDAEPSVFIPELVNLFLQGKFPADKFIQFYSFGDINKAIEDSRSGKCIKAVIEM</sequence>
<dbReference type="FunFam" id="3.40.50.720:FF:000003">
    <property type="entry name" value="S-(hydroxymethyl)glutathione dehydrogenase"/>
    <property type="match status" value="1"/>
</dbReference>
<dbReference type="GO" id="GO:0008270">
    <property type="term" value="F:zinc ion binding"/>
    <property type="evidence" value="ECO:0007669"/>
    <property type="project" value="InterPro"/>
</dbReference>
<keyword evidence="3 6" id="KW-0862">Zinc</keyword>
<comment type="caution">
    <text evidence="8">The sequence shown here is derived from an EMBL/GenBank/DDBJ whole genome shotgun (WGS) entry which is preliminary data.</text>
</comment>
<dbReference type="CDD" id="cd08278">
    <property type="entry name" value="benzyl_alcohol_DH"/>
    <property type="match status" value="1"/>
</dbReference>
<dbReference type="InterPro" id="IPR036291">
    <property type="entry name" value="NAD(P)-bd_dom_sf"/>
</dbReference>
<protein>
    <submittedName>
        <fullName evidence="8">NAD(P)-dependent alcohol dehydrogenase</fullName>
    </submittedName>
</protein>
<dbReference type="InterPro" id="IPR002328">
    <property type="entry name" value="ADH_Zn_CS"/>
</dbReference>
<dbReference type="Gene3D" id="3.90.180.10">
    <property type="entry name" value="Medium-chain alcohol dehydrogenases, catalytic domain"/>
    <property type="match status" value="1"/>
</dbReference>
<dbReference type="InterPro" id="IPR020843">
    <property type="entry name" value="ER"/>
</dbReference>
<dbReference type="AlphaFoldDB" id="A0AAI9HV67"/>
<comment type="cofactor">
    <cofactor evidence="1 6">
        <name>Zn(2+)</name>
        <dbReference type="ChEBI" id="CHEBI:29105"/>
    </cofactor>
</comment>
<dbReference type="PANTHER" id="PTHR43880:SF12">
    <property type="entry name" value="ALCOHOL DEHYDROGENASE CLASS-3"/>
    <property type="match status" value="1"/>
</dbReference>
<evidence type="ECO:0000259" key="7">
    <source>
        <dbReference type="SMART" id="SM00829"/>
    </source>
</evidence>
<feature type="domain" description="Enoyl reductase (ER)" evidence="7">
    <location>
        <begin position="10"/>
        <end position="363"/>
    </location>
</feature>
<name>A0AAI9HV67_MORMO</name>
<dbReference type="RefSeq" id="WP_072872512.1">
    <property type="nucleotide sequence ID" value="NZ_FRBZ01000015.1"/>
</dbReference>